<dbReference type="Gene3D" id="3.30.750.24">
    <property type="entry name" value="STAS domain"/>
    <property type="match status" value="1"/>
</dbReference>
<proteinExistence type="predicted"/>
<sequence>MVLVDVTTIVAAGPAPIAPAAGELMPVTSRMAPSGALVVAVHGEMDATTCPLLHDRLIAHVRSTRHLILDLTGVSFFGAAGLTVLVVVREAALLADCRLCVVARTRPVRLSLMITGLVGVLDLHTDVTEALVCLTYQRERGWLILVSPAISGDRALTCPATSDSSWLVLRA</sequence>
<keyword evidence="1" id="KW-0472">Membrane</keyword>
<dbReference type="PANTHER" id="PTHR33495:SF2">
    <property type="entry name" value="ANTI-SIGMA FACTOR ANTAGONIST TM_1081-RELATED"/>
    <property type="match status" value="1"/>
</dbReference>
<dbReference type="AlphaFoldDB" id="A0A316HXN6"/>
<reference evidence="3 4" key="1">
    <citation type="submission" date="2018-05" db="EMBL/GenBank/DDBJ databases">
        <title>Genomic Encyclopedia of Type Strains, Phase IV (KMG-IV): sequencing the most valuable type-strain genomes for metagenomic binning, comparative biology and taxonomic classification.</title>
        <authorList>
            <person name="Goeker M."/>
        </authorList>
    </citation>
    <scope>NUCLEOTIDE SEQUENCE [LARGE SCALE GENOMIC DNA]</scope>
    <source>
        <strain evidence="3 4">DSM 45480</strain>
    </source>
</reference>
<dbReference type="Proteomes" id="UP000246005">
    <property type="component" value="Unassembled WGS sequence"/>
</dbReference>
<organism evidence="3 4">
    <name type="scientific">Lentzea atacamensis</name>
    <dbReference type="NCBI Taxonomy" id="531938"/>
    <lineage>
        <taxon>Bacteria</taxon>
        <taxon>Bacillati</taxon>
        <taxon>Actinomycetota</taxon>
        <taxon>Actinomycetes</taxon>
        <taxon>Pseudonocardiales</taxon>
        <taxon>Pseudonocardiaceae</taxon>
        <taxon>Lentzea</taxon>
    </lineage>
</organism>
<evidence type="ECO:0000313" key="3">
    <source>
        <dbReference type="EMBL" id="PWK84909.1"/>
    </source>
</evidence>
<protein>
    <submittedName>
        <fullName evidence="3">Anti-anti-sigma factor</fullName>
    </submittedName>
</protein>
<comment type="caution">
    <text evidence="3">The sequence shown here is derived from an EMBL/GenBank/DDBJ whole genome shotgun (WGS) entry which is preliminary data.</text>
</comment>
<dbReference type="Pfam" id="PF01740">
    <property type="entry name" value="STAS"/>
    <property type="match status" value="1"/>
</dbReference>
<keyword evidence="1" id="KW-0812">Transmembrane</keyword>
<dbReference type="PANTHER" id="PTHR33495">
    <property type="entry name" value="ANTI-SIGMA FACTOR ANTAGONIST TM_1081-RELATED-RELATED"/>
    <property type="match status" value="1"/>
</dbReference>
<dbReference type="InterPro" id="IPR002645">
    <property type="entry name" value="STAS_dom"/>
</dbReference>
<dbReference type="RefSeq" id="WP_109638414.1">
    <property type="nucleotide sequence ID" value="NZ_QGHB01000007.1"/>
</dbReference>
<name>A0A316HXN6_9PSEU</name>
<keyword evidence="1" id="KW-1133">Transmembrane helix</keyword>
<dbReference type="CDD" id="cd07043">
    <property type="entry name" value="STAS_anti-anti-sigma_factors"/>
    <property type="match status" value="1"/>
</dbReference>
<feature type="transmembrane region" description="Helical" evidence="1">
    <location>
        <begin position="67"/>
        <end position="88"/>
    </location>
</feature>
<dbReference type="GO" id="GO:0043856">
    <property type="term" value="F:anti-sigma factor antagonist activity"/>
    <property type="evidence" value="ECO:0007669"/>
    <property type="project" value="TreeGrafter"/>
</dbReference>
<dbReference type="EMBL" id="QGHB01000007">
    <property type="protein sequence ID" value="PWK84909.1"/>
    <property type="molecule type" value="Genomic_DNA"/>
</dbReference>
<dbReference type="InterPro" id="IPR036513">
    <property type="entry name" value="STAS_dom_sf"/>
</dbReference>
<dbReference type="PROSITE" id="PS50801">
    <property type="entry name" value="STAS"/>
    <property type="match status" value="1"/>
</dbReference>
<dbReference type="SUPFAM" id="SSF52091">
    <property type="entry name" value="SpoIIaa-like"/>
    <property type="match status" value="1"/>
</dbReference>
<accession>A0A316HXN6</accession>
<feature type="domain" description="STAS" evidence="2">
    <location>
        <begin position="35"/>
        <end position="134"/>
    </location>
</feature>
<evidence type="ECO:0000256" key="1">
    <source>
        <dbReference type="SAM" id="Phobius"/>
    </source>
</evidence>
<gene>
    <name evidence="3" type="ORF">C8D88_107116</name>
</gene>
<evidence type="ECO:0000259" key="2">
    <source>
        <dbReference type="PROSITE" id="PS50801"/>
    </source>
</evidence>
<evidence type="ECO:0000313" key="4">
    <source>
        <dbReference type="Proteomes" id="UP000246005"/>
    </source>
</evidence>